<organism evidence="1 2">
    <name type="scientific">Thiohalomonas denitrificans</name>
    <dbReference type="NCBI Taxonomy" id="415747"/>
    <lineage>
        <taxon>Bacteria</taxon>
        <taxon>Pseudomonadati</taxon>
        <taxon>Pseudomonadota</taxon>
        <taxon>Gammaproteobacteria</taxon>
        <taxon>Thiohalomonadales</taxon>
        <taxon>Thiohalomonadaceae</taxon>
        <taxon>Thiohalomonas</taxon>
    </lineage>
</organism>
<protein>
    <submittedName>
        <fullName evidence="1">Uncharacterized protein</fullName>
    </submittedName>
</protein>
<evidence type="ECO:0000313" key="2">
    <source>
        <dbReference type="Proteomes" id="UP000199648"/>
    </source>
</evidence>
<proteinExistence type="predicted"/>
<dbReference type="Proteomes" id="UP000199648">
    <property type="component" value="Unassembled WGS sequence"/>
</dbReference>
<dbReference type="RefSeq" id="WP_092997852.1">
    <property type="nucleotide sequence ID" value="NZ_FMWD01000008.1"/>
</dbReference>
<dbReference type="AlphaFoldDB" id="A0A1G5QQE8"/>
<dbReference type="OrthoDB" id="5801788at2"/>
<evidence type="ECO:0000313" key="1">
    <source>
        <dbReference type="EMBL" id="SCZ64114.1"/>
    </source>
</evidence>
<dbReference type="EMBL" id="FMWD01000008">
    <property type="protein sequence ID" value="SCZ64114.1"/>
    <property type="molecule type" value="Genomic_DNA"/>
</dbReference>
<accession>A0A1G5QQE8</accession>
<name>A0A1G5QQE8_9GAMM</name>
<sequence length="85" mass="9168">MSAVEEKPTVRPQYRVVSVKKAKKPEGMEGNNWHCYIIERGTSVVTGQKPGTLKAVTEHAEQVASDLNARSGIGAGSPYAARKSK</sequence>
<reference evidence="1 2" key="1">
    <citation type="submission" date="2016-10" db="EMBL/GenBank/DDBJ databases">
        <authorList>
            <person name="de Groot N.N."/>
        </authorList>
    </citation>
    <scope>NUCLEOTIDE SEQUENCE [LARGE SCALE GENOMIC DNA]</scope>
    <source>
        <strain evidence="1 2">HLD2</strain>
    </source>
</reference>
<gene>
    <name evidence="1" type="ORF">SAMN03097708_02566</name>
</gene>
<keyword evidence="2" id="KW-1185">Reference proteome</keyword>